<keyword evidence="1" id="KW-0805">Transcription regulation</keyword>
<dbReference type="PANTHER" id="PTHR30055:SF148">
    <property type="entry name" value="TETR-FAMILY TRANSCRIPTIONAL REGULATOR"/>
    <property type="match status" value="1"/>
</dbReference>
<keyword evidence="3" id="KW-0804">Transcription</keyword>
<feature type="domain" description="HTH tetR-type" evidence="6">
    <location>
        <begin position="37"/>
        <end position="97"/>
    </location>
</feature>
<dbReference type="InterPro" id="IPR050109">
    <property type="entry name" value="HTH-type_TetR-like_transc_reg"/>
</dbReference>
<proteinExistence type="predicted"/>
<keyword evidence="8" id="KW-1185">Reference proteome</keyword>
<dbReference type="SUPFAM" id="SSF48498">
    <property type="entry name" value="Tetracyclin repressor-like, C-terminal domain"/>
    <property type="match status" value="1"/>
</dbReference>
<dbReference type="Proteomes" id="UP000190037">
    <property type="component" value="Unassembled WGS sequence"/>
</dbReference>
<dbReference type="PRINTS" id="PR00455">
    <property type="entry name" value="HTHTETR"/>
</dbReference>
<dbReference type="OrthoDB" id="9796019at2"/>
<dbReference type="STRING" id="159449.B4N89_43995"/>
<reference evidence="7 8" key="1">
    <citation type="submission" date="2017-03" db="EMBL/GenBank/DDBJ databases">
        <title>Draft genome sequence of Streptomyces scabrisporus NF3, endophyte isolated from Amphipterygium adstringens.</title>
        <authorList>
            <person name="Vazquez M."/>
            <person name="Ceapa C.D."/>
            <person name="Rodriguez Luna D."/>
            <person name="Sanchez Esquivel S."/>
        </authorList>
    </citation>
    <scope>NUCLEOTIDE SEQUENCE [LARGE SCALE GENOMIC DNA]</scope>
    <source>
        <strain evidence="7 8">NF3</strain>
    </source>
</reference>
<dbReference type="InterPro" id="IPR011075">
    <property type="entry name" value="TetR_C"/>
</dbReference>
<name>A0A1T3NLA5_9ACTN</name>
<gene>
    <name evidence="7" type="ORF">B4N89_43995</name>
</gene>
<dbReference type="InterPro" id="IPR036271">
    <property type="entry name" value="Tet_transcr_reg_TetR-rel_C_sf"/>
</dbReference>
<dbReference type="PROSITE" id="PS50977">
    <property type="entry name" value="HTH_TETR_2"/>
    <property type="match status" value="1"/>
</dbReference>
<dbReference type="Gene3D" id="1.10.357.10">
    <property type="entry name" value="Tetracycline Repressor, domain 2"/>
    <property type="match status" value="1"/>
</dbReference>
<dbReference type="Gene3D" id="1.10.10.60">
    <property type="entry name" value="Homeodomain-like"/>
    <property type="match status" value="1"/>
</dbReference>
<dbReference type="RefSeq" id="WP_078982222.1">
    <property type="nucleotide sequence ID" value="NZ_MWQN01000004.1"/>
</dbReference>
<dbReference type="Pfam" id="PF16859">
    <property type="entry name" value="TetR_C_11"/>
    <property type="match status" value="1"/>
</dbReference>
<evidence type="ECO:0000256" key="5">
    <source>
        <dbReference type="SAM" id="MobiDB-lite"/>
    </source>
</evidence>
<keyword evidence="2 4" id="KW-0238">DNA-binding</keyword>
<dbReference type="GO" id="GO:0003700">
    <property type="term" value="F:DNA-binding transcription factor activity"/>
    <property type="evidence" value="ECO:0007669"/>
    <property type="project" value="TreeGrafter"/>
</dbReference>
<evidence type="ECO:0000256" key="2">
    <source>
        <dbReference type="ARBA" id="ARBA00023125"/>
    </source>
</evidence>
<dbReference type="PANTHER" id="PTHR30055">
    <property type="entry name" value="HTH-TYPE TRANSCRIPTIONAL REGULATOR RUTR"/>
    <property type="match status" value="1"/>
</dbReference>
<dbReference type="InterPro" id="IPR009057">
    <property type="entry name" value="Homeodomain-like_sf"/>
</dbReference>
<feature type="DNA-binding region" description="H-T-H motif" evidence="4">
    <location>
        <begin position="60"/>
        <end position="79"/>
    </location>
</feature>
<organism evidence="7 8">
    <name type="scientific">Embleya scabrispora</name>
    <dbReference type="NCBI Taxonomy" id="159449"/>
    <lineage>
        <taxon>Bacteria</taxon>
        <taxon>Bacillati</taxon>
        <taxon>Actinomycetota</taxon>
        <taxon>Actinomycetes</taxon>
        <taxon>Kitasatosporales</taxon>
        <taxon>Streptomycetaceae</taxon>
        <taxon>Embleya</taxon>
    </lineage>
</organism>
<evidence type="ECO:0000256" key="4">
    <source>
        <dbReference type="PROSITE-ProRule" id="PRU00335"/>
    </source>
</evidence>
<evidence type="ECO:0000313" key="8">
    <source>
        <dbReference type="Proteomes" id="UP000190037"/>
    </source>
</evidence>
<dbReference type="GO" id="GO:0000976">
    <property type="term" value="F:transcription cis-regulatory region binding"/>
    <property type="evidence" value="ECO:0007669"/>
    <property type="project" value="TreeGrafter"/>
</dbReference>
<dbReference type="EMBL" id="MWQN01000004">
    <property type="protein sequence ID" value="OPC77468.1"/>
    <property type="molecule type" value="Genomic_DNA"/>
</dbReference>
<evidence type="ECO:0000256" key="1">
    <source>
        <dbReference type="ARBA" id="ARBA00023015"/>
    </source>
</evidence>
<comment type="caution">
    <text evidence="7">The sequence shown here is derived from an EMBL/GenBank/DDBJ whole genome shotgun (WGS) entry which is preliminary data.</text>
</comment>
<dbReference type="AlphaFoldDB" id="A0A1T3NLA5"/>
<dbReference type="InterPro" id="IPR001647">
    <property type="entry name" value="HTH_TetR"/>
</dbReference>
<evidence type="ECO:0000259" key="6">
    <source>
        <dbReference type="PROSITE" id="PS50977"/>
    </source>
</evidence>
<feature type="region of interest" description="Disordered" evidence="5">
    <location>
        <begin position="1"/>
        <end position="39"/>
    </location>
</feature>
<feature type="compositionally biased region" description="Polar residues" evidence="5">
    <location>
        <begin position="1"/>
        <end position="15"/>
    </location>
</feature>
<dbReference type="SUPFAM" id="SSF46689">
    <property type="entry name" value="Homeodomain-like"/>
    <property type="match status" value="1"/>
</dbReference>
<dbReference type="Pfam" id="PF00440">
    <property type="entry name" value="TetR_N"/>
    <property type="match status" value="1"/>
</dbReference>
<accession>A0A1T3NLA5</accession>
<sequence>MTSRTPGADARTTTVGGSGAPGGSTRQHHGNRHGRSEQARRAVIEAADDLLAEKGFAGVTMEGIAARAGVAKQTVYRWWSTKTDVLMDAFLEDAAEDLTVPDSGDLARDLRDYLRRLAYFLAKSDSGAVFRALIAQAQHDPAFGRDFRAGWLDAQRRRDRLALERAIADGRLPADLDTAGEADRLVGPLYYRVLVTDEPIDAPYTDALVEAFLDHHARPATP</sequence>
<evidence type="ECO:0000256" key="3">
    <source>
        <dbReference type="ARBA" id="ARBA00023163"/>
    </source>
</evidence>
<evidence type="ECO:0000313" key="7">
    <source>
        <dbReference type="EMBL" id="OPC77468.1"/>
    </source>
</evidence>
<protein>
    <submittedName>
        <fullName evidence="7">TetR family transcriptional regulator</fullName>
    </submittedName>
</protein>